<dbReference type="EMBL" id="FWXZ01000002">
    <property type="protein sequence ID" value="SMC58478.1"/>
    <property type="molecule type" value="Genomic_DNA"/>
</dbReference>
<dbReference type="Proteomes" id="UP000192328">
    <property type="component" value="Unassembled WGS sequence"/>
</dbReference>
<protein>
    <submittedName>
        <fullName evidence="1">Uncharacterized protein</fullName>
    </submittedName>
</protein>
<reference evidence="1" key="1">
    <citation type="submission" date="2017-04" db="EMBL/GenBank/DDBJ databases">
        <authorList>
            <person name="Varghese N."/>
            <person name="Submissions S."/>
        </authorList>
    </citation>
    <scope>NUCLEOTIDE SEQUENCE</scope>
    <source>
        <strain evidence="1">WTE2008</strain>
    </source>
</reference>
<comment type="caution">
    <text evidence="1">The sequence shown here is derived from an EMBL/GenBank/DDBJ whole genome shotgun (WGS) entry which is preliminary data.</text>
</comment>
<accession>A0AC61PL25</accession>
<sequence length="228" mass="26339">MESKNDILRQKRIYLEAPSYFNKWSQFEDPDGLLRQYLQESYHWTNSIVLEAGAGTGRITDYYVNVVSKAFLTDNSENMIRLLNEKYGNMSNVVPLLCDHRDLWEKHTIHPTVFISAFSLGYAFSDNLLSSKEIEEQLKKIIPPNSKVFIIECTGMFNRFENATKSFLNYVDGLNSMFESETLKTCFRFGSAYEAVECAEGLFSKEVAKKIEKGGLLEFPDYITIWHN</sequence>
<name>A0AC61PL25_9FIRM</name>
<evidence type="ECO:0000313" key="1">
    <source>
        <dbReference type="EMBL" id="SMC58478.1"/>
    </source>
</evidence>
<gene>
    <name evidence="1" type="ORF">SAMN06297397_1559</name>
</gene>
<keyword evidence="2" id="KW-1185">Reference proteome</keyword>
<proteinExistence type="predicted"/>
<evidence type="ECO:0000313" key="2">
    <source>
        <dbReference type="Proteomes" id="UP000192328"/>
    </source>
</evidence>
<organism evidence="1 2">
    <name type="scientific">Aristaeella lactis</name>
    <dbReference type="NCBI Taxonomy" id="3046383"/>
    <lineage>
        <taxon>Bacteria</taxon>
        <taxon>Bacillati</taxon>
        <taxon>Bacillota</taxon>
        <taxon>Clostridia</taxon>
        <taxon>Eubacteriales</taxon>
        <taxon>Aristaeellaceae</taxon>
        <taxon>Aristaeella</taxon>
    </lineage>
</organism>